<feature type="domain" description="ABC transporter" evidence="6">
    <location>
        <begin position="2"/>
        <end position="233"/>
    </location>
</feature>
<dbReference type="InterPro" id="IPR017871">
    <property type="entry name" value="ABC_transporter-like_CS"/>
</dbReference>
<dbReference type="SUPFAM" id="SSF52540">
    <property type="entry name" value="P-loop containing nucleoside triphosphate hydrolases"/>
    <property type="match status" value="1"/>
</dbReference>
<keyword evidence="2" id="KW-0813">Transport</keyword>
<evidence type="ECO:0000256" key="3">
    <source>
        <dbReference type="ARBA" id="ARBA00022741"/>
    </source>
</evidence>
<reference evidence="8" key="2">
    <citation type="submission" date="2015-01" db="EMBL/GenBank/DDBJ databases">
        <authorList>
            <person name="Felsheim R."/>
        </authorList>
    </citation>
    <scope>NUCLEOTIDE SEQUENCE [LARGE SCALE GENOMIC DNA]</scope>
    <source>
        <strain evidence="8">IrR/Munich</strain>
    </source>
</reference>
<dbReference type="RefSeq" id="WP_023507483.1">
    <property type="nucleotide sequence ID" value="NZ_LN794217.1"/>
</dbReference>
<dbReference type="InterPro" id="IPR003439">
    <property type="entry name" value="ABC_transporter-like_ATP-bd"/>
</dbReference>
<dbReference type="AlphaFoldDB" id="A0A0B7J3F4"/>
<dbReference type="STRING" id="109232.RMONA_02795"/>
<name>A0A0B7J3F4_9RICK</name>
<organism evidence="7 8">
    <name type="scientific">Rickettsia monacensis</name>
    <dbReference type="NCBI Taxonomy" id="109232"/>
    <lineage>
        <taxon>Bacteria</taxon>
        <taxon>Pseudomonadati</taxon>
        <taxon>Pseudomonadota</taxon>
        <taxon>Alphaproteobacteria</taxon>
        <taxon>Rickettsiales</taxon>
        <taxon>Rickettsiaceae</taxon>
        <taxon>Rickettsieae</taxon>
        <taxon>Rickettsia</taxon>
        <taxon>spotted fever group</taxon>
    </lineage>
</organism>
<dbReference type="Gene3D" id="3.40.50.300">
    <property type="entry name" value="P-loop containing nucleotide triphosphate hydrolases"/>
    <property type="match status" value="1"/>
</dbReference>
<protein>
    <submittedName>
        <fullName evidence="7">Glutamine transport ATP-binding protein GlnQ</fullName>
    </submittedName>
</protein>
<dbReference type="PROSITE" id="PS00211">
    <property type="entry name" value="ABC_TRANSPORTER_1"/>
    <property type="match status" value="1"/>
</dbReference>
<dbReference type="KEGG" id="rmc:RMONA_02795"/>
<dbReference type="GO" id="GO:0005524">
    <property type="term" value="F:ATP binding"/>
    <property type="evidence" value="ECO:0007669"/>
    <property type="project" value="UniProtKB-KW"/>
</dbReference>
<accession>A0A0B7J3F4</accession>
<sequence length="240" mass="27058">MIILEKVCKRYGKNYAIKNIDLSFTTKETTVIIGPSGSGKTTLLRILNNLEEPSSGTFLVDGKKLLPKDRRKLRLKVGMVFQNFNLFPHLTVGENLIYTPVNVLNLPKEQAISMAKELLAKFKLTQKFDSYPASLSGGQKQRIAIARALMMKPEILLFDEPTSALDPENIKDVIENINLLKDQMSMVVVTHHLKFAKLIADRVIFMDQGQILANQPAEDFFSKPASHRARLFLENIGDLM</sequence>
<dbReference type="HOGENOM" id="CLU_000604_1_22_5"/>
<dbReference type="InterPro" id="IPR003593">
    <property type="entry name" value="AAA+_ATPase"/>
</dbReference>
<dbReference type="PANTHER" id="PTHR43166:SF4">
    <property type="entry name" value="PHOSPHONATES IMPORT ATP-BINDING PROTEIN PHNC"/>
    <property type="match status" value="1"/>
</dbReference>
<dbReference type="SMART" id="SM00382">
    <property type="entry name" value="AAA"/>
    <property type="match status" value="1"/>
</dbReference>
<proteinExistence type="inferred from homology"/>
<gene>
    <name evidence="7" type="primary">glnQ</name>
    <name evidence="7" type="ORF">RMONA_02795</name>
</gene>
<keyword evidence="8" id="KW-1185">Reference proteome</keyword>
<dbReference type="InterPro" id="IPR027417">
    <property type="entry name" value="P-loop_NTPase"/>
</dbReference>
<dbReference type="GO" id="GO:0015424">
    <property type="term" value="F:ABC-type amino acid transporter activity"/>
    <property type="evidence" value="ECO:0007669"/>
    <property type="project" value="InterPro"/>
</dbReference>
<keyword evidence="4 7" id="KW-0067">ATP-binding</keyword>
<dbReference type="PROSITE" id="PS50893">
    <property type="entry name" value="ABC_TRANSPORTER_2"/>
    <property type="match status" value="1"/>
</dbReference>
<reference evidence="7 8" key="1">
    <citation type="submission" date="2015-01" db="EMBL/GenBank/DDBJ databases">
        <title>Draft genome sequence of Rickettsia monacensis strain IrR/Munich.</title>
        <authorList>
            <person name="Felsheim R.F."/>
            <person name="Johnson S.L."/>
            <person name="Kurtti T.J."/>
            <person name="Munderloh U.G."/>
        </authorList>
    </citation>
    <scope>NUCLEOTIDE SEQUENCE [LARGE SCALE GENOMIC DNA]</scope>
    <source>
        <strain evidence="7 8">IrR/Munich</strain>
    </source>
</reference>
<evidence type="ECO:0000256" key="1">
    <source>
        <dbReference type="ARBA" id="ARBA00005417"/>
    </source>
</evidence>
<keyword evidence="3" id="KW-0547">Nucleotide-binding</keyword>
<comment type="function">
    <text evidence="5">Part of an ABC transporter complex. Transmembrane domains (TMD) form a pore in the inner membrane and the ATP-binding domain (NBD) is responsible for energy generation.</text>
</comment>
<dbReference type="InterPro" id="IPR050086">
    <property type="entry name" value="MetN_ABC_transporter-like"/>
</dbReference>
<dbReference type="PIRSF" id="PIRSF039085">
    <property type="entry name" value="ABC_ATPase_HisP"/>
    <property type="match status" value="1"/>
</dbReference>
<evidence type="ECO:0000313" key="7">
    <source>
        <dbReference type="EMBL" id="CEO16958.1"/>
    </source>
</evidence>
<dbReference type="InterPro" id="IPR030679">
    <property type="entry name" value="ABC_ATPase_HisP-typ"/>
</dbReference>
<dbReference type="Proteomes" id="UP000018149">
    <property type="component" value="Chromosome I"/>
</dbReference>
<comment type="similarity">
    <text evidence="1">Belongs to the ABC transporter superfamily.</text>
</comment>
<evidence type="ECO:0000256" key="5">
    <source>
        <dbReference type="ARBA" id="ARBA00024725"/>
    </source>
</evidence>
<evidence type="ECO:0000256" key="2">
    <source>
        <dbReference type="ARBA" id="ARBA00022448"/>
    </source>
</evidence>
<evidence type="ECO:0000256" key="4">
    <source>
        <dbReference type="ARBA" id="ARBA00022840"/>
    </source>
</evidence>
<evidence type="ECO:0000313" key="8">
    <source>
        <dbReference type="Proteomes" id="UP000018149"/>
    </source>
</evidence>
<dbReference type="GO" id="GO:0016887">
    <property type="term" value="F:ATP hydrolysis activity"/>
    <property type="evidence" value="ECO:0007669"/>
    <property type="project" value="InterPro"/>
</dbReference>
<dbReference type="PANTHER" id="PTHR43166">
    <property type="entry name" value="AMINO ACID IMPORT ATP-BINDING PROTEIN"/>
    <property type="match status" value="1"/>
</dbReference>
<dbReference type="Pfam" id="PF00005">
    <property type="entry name" value="ABC_tran"/>
    <property type="match status" value="1"/>
</dbReference>
<evidence type="ECO:0000259" key="6">
    <source>
        <dbReference type="PROSITE" id="PS50893"/>
    </source>
</evidence>
<dbReference type="EMBL" id="LN794217">
    <property type="protein sequence ID" value="CEO16958.1"/>
    <property type="molecule type" value="Genomic_DNA"/>
</dbReference>